<evidence type="ECO:0000259" key="2">
    <source>
        <dbReference type="Pfam" id="PF13208"/>
    </source>
</evidence>
<comment type="caution">
    <text evidence="4">The sequence shown here is derived from an EMBL/GenBank/DDBJ whole genome shotgun (WGS) entry which is preliminary data.</text>
</comment>
<evidence type="ECO:0000313" key="5">
    <source>
        <dbReference type="Proteomes" id="UP000051074"/>
    </source>
</evidence>
<dbReference type="RefSeq" id="WP_056945278.1">
    <property type="nucleotide sequence ID" value="NZ_AZDU01000002.1"/>
</dbReference>
<accession>A0A0R1MIS1</accession>
<protein>
    <recommendedName>
        <fullName evidence="6">TerB-C domain-containing protein</fullName>
    </recommendedName>
</protein>
<proteinExistence type="predicted"/>
<dbReference type="InterPro" id="IPR025266">
    <property type="entry name" value="TerB_N"/>
</dbReference>
<evidence type="ECO:0008006" key="6">
    <source>
        <dbReference type="Google" id="ProtNLM"/>
    </source>
</evidence>
<dbReference type="eggNOG" id="ENOG502ZCFF">
    <property type="taxonomic scope" value="Bacteria"/>
</dbReference>
<feature type="region of interest" description="Disordered" evidence="1">
    <location>
        <begin position="530"/>
        <end position="560"/>
    </location>
</feature>
<dbReference type="EMBL" id="AZDU01000002">
    <property type="protein sequence ID" value="KRL03704.1"/>
    <property type="molecule type" value="Genomic_DNA"/>
</dbReference>
<dbReference type="PATRIC" id="fig|1293597.4.peg.669"/>
<dbReference type="STRING" id="1293597.FC20_GL000599"/>
<dbReference type="InterPro" id="IPR028932">
    <property type="entry name" value="TerB-C"/>
</dbReference>
<dbReference type="Proteomes" id="UP000051074">
    <property type="component" value="Unassembled WGS sequence"/>
</dbReference>
<name>A0A0R1MIS1_9LACO</name>
<reference evidence="4 5" key="1">
    <citation type="journal article" date="2015" name="Genome Announc.">
        <title>Expanding the biotechnology potential of lactobacilli through comparative genomics of 213 strains and associated genera.</title>
        <authorList>
            <person name="Sun Z."/>
            <person name="Harris H.M."/>
            <person name="McCann A."/>
            <person name="Guo C."/>
            <person name="Argimon S."/>
            <person name="Zhang W."/>
            <person name="Yang X."/>
            <person name="Jeffery I.B."/>
            <person name="Cooney J.C."/>
            <person name="Kagawa T.F."/>
            <person name="Liu W."/>
            <person name="Song Y."/>
            <person name="Salvetti E."/>
            <person name="Wrobel A."/>
            <person name="Rasinkangas P."/>
            <person name="Parkhill J."/>
            <person name="Rea M.C."/>
            <person name="O'Sullivan O."/>
            <person name="Ritari J."/>
            <person name="Douillard F.P."/>
            <person name="Paul Ross R."/>
            <person name="Yang R."/>
            <person name="Briner A.E."/>
            <person name="Felis G.E."/>
            <person name="de Vos W.M."/>
            <person name="Barrangou R."/>
            <person name="Klaenhammer T.R."/>
            <person name="Caufield P.W."/>
            <person name="Cui Y."/>
            <person name="Zhang H."/>
            <person name="O'Toole P.W."/>
        </authorList>
    </citation>
    <scope>NUCLEOTIDE SEQUENCE [LARGE SCALE GENOMIC DNA]</scope>
    <source>
        <strain evidence="4 5">DSM 19284</strain>
    </source>
</reference>
<evidence type="ECO:0000259" key="3">
    <source>
        <dbReference type="Pfam" id="PF15615"/>
    </source>
</evidence>
<evidence type="ECO:0000313" key="4">
    <source>
        <dbReference type="EMBL" id="KRL03704.1"/>
    </source>
</evidence>
<organism evidence="4 5">
    <name type="scientific">Lactobacillus equicursoris DSM 19284 = JCM 14600 = CIP 110162</name>
    <dbReference type="NCBI Taxonomy" id="1293597"/>
    <lineage>
        <taxon>Bacteria</taxon>
        <taxon>Bacillati</taxon>
        <taxon>Bacillota</taxon>
        <taxon>Bacilli</taxon>
        <taxon>Lactobacillales</taxon>
        <taxon>Lactobacillaceae</taxon>
        <taxon>Lactobacillus</taxon>
    </lineage>
</organism>
<keyword evidence="5" id="KW-1185">Reference proteome</keyword>
<feature type="compositionally biased region" description="Basic and acidic residues" evidence="1">
    <location>
        <begin position="530"/>
        <end position="547"/>
    </location>
</feature>
<dbReference type="Pfam" id="PF15615">
    <property type="entry name" value="TerB_C"/>
    <property type="match status" value="1"/>
</dbReference>
<dbReference type="AlphaFoldDB" id="A0A0R1MIS1"/>
<feature type="domain" description="TerB-C" evidence="3">
    <location>
        <begin position="484"/>
        <end position="628"/>
    </location>
</feature>
<gene>
    <name evidence="4" type="ORF">FC20_GL000599</name>
</gene>
<feature type="domain" description="TerB N-terminal" evidence="2">
    <location>
        <begin position="162"/>
        <end position="303"/>
    </location>
</feature>
<dbReference type="Pfam" id="PF13208">
    <property type="entry name" value="TerB_N"/>
    <property type="match status" value="1"/>
</dbReference>
<sequence>MKLADLTDYLIRKYGIEIEFISNQSRSLAALIAPGASESFGLLFKEKGDEAEEAMELKLGSLARFFASRPAFSQSQFMQDPGWVRVDLTSPDLDEAFLYKTIDSAFQAGRPVNRAPRSEKVHEQENIVLLPETGEKSQLEEKEYQAEKIPARADFIQASDHNRLQEKNEIPARIKQMQEAYDYQAPAAKRREINFYHQGQLMADYEDDEAYHGTVVKTRPVYHDLTPKQLRGYFTWRTQFRKGEAGGGQEAYYYLLESELVCQIGVKNKEEGLEQLNRLFEQMAKKSNLITSWQQKHLLQNYMVYYAFPQAEIEKLFTSEIKRGENYQALLQKDTPGLEMYQGLCSLSPYQPKANPLLKKEPEKFYRALELVWQALREGPYDLLETMVGQKLTVPLTLFNEVTFYSPNPVQEAEIALPGGISYLCQGGQWQVSQYWPSQQQRRLLPAFVHEFDRLLRDALHFGRKLKEKKVPPAYLEALKKGINAFLAEQKEASRPKIDLDLSKLGQIRADASVTRDNLLTEEEKALEAEEAKKIAEKENPVQKTEEEDKEMASPQAENDYGLSPLEVSFLLDLVKGEDYQTLLKQNHLFLSVLVDGINDKLFDEIGDTVIDSNGDSAEIIEDYRPDLLEILGIEEA</sequence>
<evidence type="ECO:0000256" key="1">
    <source>
        <dbReference type="SAM" id="MobiDB-lite"/>
    </source>
</evidence>